<dbReference type="SUPFAM" id="SSF47240">
    <property type="entry name" value="Ferritin-like"/>
    <property type="match status" value="1"/>
</dbReference>
<dbReference type="InterPro" id="IPR003430">
    <property type="entry name" value="Phenol_Hydrox"/>
</dbReference>
<keyword evidence="6" id="KW-1185">Reference proteome</keyword>
<comment type="catalytic activity">
    <reaction evidence="4">
        <text>propane + NADH + O2 + H(+) = propan-2-ol + NAD(+) + H2O</text>
        <dbReference type="Rhea" id="RHEA:49992"/>
        <dbReference type="ChEBI" id="CHEBI:15377"/>
        <dbReference type="ChEBI" id="CHEBI:15378"/>
        <dbReference type="ChEBI" id="CHEBI:15379"/>
        <dbReference type="ChEBI" id="CHEBI:17824"/>
        <dbReference type="ChEBI" id="CHEBI:32879"/>
        <dbReference type="ChEBI" id="CHEBI:57540"/>
        <dbReference type="ChEBI" id="CHEBI:57945"/>
        <dbReference type="EC" id="1.14.13.227"/>
    </reaction>
</comment>
<evidence type="ECO:0000256" key="2">
    <source>
        <dbReference type="ARBA" id="ARBA00023002"/>
    </source>
</evidence>
<evidence type="ECO:0000313" key="5">
    <source>
        <dbReference type="EMBL" id="BBZ25568.1"/>
    </source>
</evidence>
<dbReference type="KEGG" id="mhib:MHIB_39860"/>
<keyword evidence="2" id="KW-0560">Oxidoreductase</keyword>
<evidence type="ECO:0000256" key="4">
    <source>
        <dbReference type="ARBA" id="ARBA00048941"/>
    </source>
</evidence>
<reference evidence="5 6" key="1">
    <citation type="journal article" date="2019" name="Emerg. Microbes Infect.">
        <title>Comprehensive subspecies identification of 175 nontuberculous mycobacteria species based on 7547 genomic profiles.</title>
        <authorList>
            <person name="Matsumoto Y."/>
            <person name="Kinjo T."/>
            <person name="Motooka D."/>
            <person name="Nabeya D."/>
            <person name="Jung N."/>
            <person name="Uechi K."/>
            <person name="Horii T."/>
            <person name="Iida T."/>
            <person name="Fujita J."/>
            <person name="Nakamura S."/>
        </authorList>
    </citation>
    <scope>NUCLEOTIDE SEQUENCE [LARGE SCALE GENOMIC DNA]</scope>
    <source>
        <strain evidence="5 6">JCM 13571</strain>
    </source>
</reference>
<sequence>MTLGTAYEDLTIFQQISPETDAVQGWPLHFPDGSPPLSPDSTALRSQNWYGFRDPNRSVYVDWVAEAHQNETALADQLELLDKAVGSGGVDPDWLREGIAGVAAVLPYADRSYFRVLSRAQRLALSDTVTLALVFGAADALRHVEHAAAQRAAIESSSGEATFSAVEHAWTAGAGWQPFRSAVEQVLATSDWVEALFAVNTILEPLVGRFLRLHYLERGGRRYGDTYTISATATWLQDRDRAGRWTFALIDHLLADPEYGAANRVILTDWANRWEARASEAVAALSAHLGEFTTAPDGLDEAWADVVHTYRREVGDRWATKLTATGLF</sequence>
<dbReference type="Proteomes" id="UP000467260">
    <property type="component" value="Chromosome"/>
</dbReference>
<dbReference type="Pfam" id="PF02332">
    <property type="entry name" value="Phenol_Hydrox"/>
    <property type="match status" value="1"/>
</dbReference>
<dbReference type="EMBL" id="AP022609">
    <property type="protein sequence ID" value="BBZ25568.1"/>
    <property type="molecule type" value="Genomic_DNA"/>
</dbReference>
<dbReference type="EC" id="1.14.13.227" evidence="1"/>
<dbReference type="AlphaFoldDB" id="A0A7I7XB49"/>
<evidence type="ECO:0000256" key="3">
    <source>
        <dbReference type="ARBA" id="ARBA00023033"/>
    </source>
</evidence>
<name>A0A7I7XB49_9MYCO</name>
<accession>A0A7I7XB49</accession>
<dbReference type="GO" id="GO:0004497">
    <property type="term" value="F:monooxygenase activity"/>
    <property type="evidence" value="ECO:0007669"/>
    <property type="project" value="UniProtKB-KW"/>
</dbReference>
<evidence type="ECO:0000256" key="1">
    <source>
        <dbReference type="ARBA" id="ARBA00012710"/>
    </source>
</evidence>
<evidence type="ECO:0000313" key="6">
    <source>
        <dbReference type="Proteomes" id="UP000467260"/>
    </source>
</evidence>
<keyword evidence="3" id="KW-0503">Monooxygenase</keyword>
<dbReference type="InterPro" id="IPR009078">
    <property type="entry name" value="Ferritin-like_SF"/>
</dbReference>
<protein>
    <recommendedName>
        <fullName evidence="1">propane 2-monooxygenase</fullName>
        <ecNumber evidence="1">1.14.13.227</ecNumber>
    </recommendedName>
</protein>
<organism evidence="5 6">
    <name type="scientific">Mycolicibacter hiberniae</name>
    <dbReference type="NCBI Taxonomy" id="29314"/>
    <lineage>
        <taxon>Bacteria</taxon>
        <taxon>Bacillati</taxon>
        <taxon>Actinomycetota</taxon>
        <taxon>Actinomycetes</taxon>
        <taxon>Mycobacteriales</taxon>
        <taxon>Mycobacteriaceae</taxon>
        <taxon>Mycolicibacter</taxon>
    </lineage>
</organism>
<proteinExistence type="predicted"/>
<dbReference type="InterPro" id="IPR012348">
    <property type="entry name" value="RNR-like"/>
</dbReference>
<gene>
    <name evidence="5" type="ORF">MHIB_39860</name>
</gene>
<dbReference type="Gene3D" id="1.10.620.20">
    <property type="entry name" value="Ribonucleotide Reductase, subunit A"/>
    <property type="match status" value="1"/>
</dbReference>
<dbReference type="RefSeq" id="WP_264079964.1">
    <property type="nucleotide sequence ID" value="NZ_JACKSF010000297.1"/>
</dbReference>